<proteinExistence type="predicted"/>
<dbReference type="RefSeq" id="WP_002717175.1">
    <property type="nucleotide sequence ID" value="NZ_UFSI01000001.1"/>
</dbReference>
<dbReference type="Pfam" id="PF00440">
    <property type="entry name" value="TetR_N"/>
    <property type="match status" value="1"/>
</dbReference>
<sequence length="194" mass="21274">MAPATTTETKAVLLREAEVLIRRRGYSGFSYADLSDTVGIRKASIHYHYPTKEMLVVAVLQTYRARYAKGLSSITNKHASALDRIEAYGRLYLTGVEQSLGCLCAALAAELETLPESLRSGTAEFFQEHISWLENIYTEGLATGEVRKTLKAKEAARMIVAALEGALLMERMVAGPQGFKLTLSALRKSLSPCV</sequence>
<name>A0A380WBI2_AFIFE</name>
<dbReference type="InterPro" id="IPR011075">
    <property type="entry name" value="TetR_C"/>
</dbReference>
<evidence type="ECO:0000259" key="5">
    <source>
        <dbReference type="PROSITE" id="PS50977"/>
    </source>
</evidence>
<dbReference type="EMBL" id="UIGB01000001">
    <property type="protein sequence ID" value="SUU86350.1"/>
    <property type="molecule type" value="Genomic_DNA"/>
</dbReference>
<feature type="domain" description="HTH tetR-type" evidence="5">
    <location>
        <begin position="7"/>
        <end position="67"/>
    </location>
</feature>
<dbReference type="PRINTS" id="PR00455">
    <property type="entry name" value="HTHTETR"/>
</dbReference>
<evidence type="ECO:0000256" key="1">
    <source>
        <dbReference type="ARBA" id="ARBA00023015"/>
    </source>
</evidence>
<dbReference type="Proteomes" id="UP000254343">
    <property type="component" value="Unassembled WGS sequence"/>
</dbReference>
<dbReference type="OrthoDB" id="9809772at2"/>
<dbReference type="SUPFAM" id="SSF46689">
    <property type="entry name" value="Homeodomain-like"/>
    <property type="match status" value="1"/>
</dbReference>
<keyword evidence="3" id="KW-0804">Transcription</keyword>
<protein>
    <submittedName>
        <fullName evidence="6">HTH-type transcriptional repressor nemR</fullName>
    </submittedName>
</protein>
<dbReference type="InterPro" id="IPR009057">
    <property type="entry name" value="Homeodomain-like_sf"/>
</dbReference>
<dbReference type="Gene3D" id="1.10.357.10">
    <property type="entry name" value="Tetracycline Repressor, domain 2"/>
    <property type="match status" value="1"/>
</dbReference>
<accession>A0A380WBI2</accession>
<keyword evidence="1" id="KW-0805">Transcription regulation</keyword>
<feature type="DNA-binding region" description="H-T-H motif" evidence="4">
    <location>
        <begin position="30"/>
        <end position="49"/>
    </location>
</feature>
<dbReference type="PANTHER" id="PTHR47506">
    <property type="entry name" value="TRANSCRIPTIONAL REGULATORY PROTEIN"/>
    <property type="match status" value="1"/>
</dbReference>
<gene>
    <name evidence="6" type="primary">nemR</name>
    <name evidence="6" type="ORF">NCTC12722_03575</name>
</gene>
<evidence type="ECO:0000256" key="4">
    <source>
        <dbReference type="PROSITE-ProRule" id="PRU00335"/>
    </source>
</evidence>
<organism evidence="6 7">
    <name type="scientific">Afipia felis</name>
    <name type="common">Cat scratch disease bacillus</name>
    <dbReference type="NCBI Taxonomy" id="1035"/>
    <lineage>
        <taxon>Bacteria</taxon>
        <taxon>Pseudomonadati</taxon>
        <taxon>Pseudomonadota</taxon>
        <taxon>Alphaproteobacteria</taxon>
        <taxon>Hyphomicrobiales</taxon>
        <taxon>Nitrobacteraceae</taxon>
        <taxon>Afipia</taxon>
    </lineage>
</organism>
<dbReference type="Pfam" id="PF16925">
    <property type="entry name" value="TetR_C_13"/>
    <property type="match status" value="1"/>
</dbReference>
<keyword evidence="2 4" id="KW-0238">DNA-binding</keyword>
<reference evidence="6 7" key="1">
    <citation type="submission" date="2018-06" db="EMBL/GenBank/DDBJ databases">
        <authorList>
            <consortium name="Pathogen Informatics"/>
            <person name="Doyle S."/>
        </authorList>
    </citation>
    <scope>NUCLEOTIDE SEQUENCE [LARGE SCALE GENOMIC DNA]</scope>
    <source>
        <strain evidence="6 7">NCTC12722</strain>
    </source>
</reference>
<dbReference type="GO" id="GO:0003677">
    <property type="term" value="F:DNA binding"/>
    <property type="evidence" value="ECO:0007669"/>
    <property type="project" value="UniProtKB-UniRule"/>
</dbReference>
<dbReference type="SUPFAM" id="SSF48498">
    <property type="entry name" value="Tetracyclin repressor-like, C-terminal domain"/>
    <property type="match status" value="1"/>
</dbReference>
<evidence type="ECO:0000313" key="7">
    <source>
        <dbReference type="Proteomes" id="UP000254343"/>
    </source>
</evidence>
<dbReference type="AlphaFoldDB" id="A0A380WBI2"/>
<evidence type="ECO:0000313" key="6">
    <source>
        <dbReference type="EMBL" id="SUU86350.1"/>
    </source>
</evidence>
<dbReference type="InterPro" id="IPR001647">
    <property type="entry name" value="HTH_TetR"/>
</dbReference>
<evidence type="ECO:0000256" key="3">
    <source>
        <dbReference type="ARBA" id="ARBA00023163"/>
    </source>
</evidence>
<evidence type="ECO:0000256" key="2">
    <source>
        <dbReference type="ARBA" id="ARBA00023125"/>
    </source>
</evidence>
<dbReference type="InterPro" id="IPR036271">
    <property type="entry name" value="Tet_transcr_reg_TetR-rel_C_sf"/>
</dbReference>
<dbReference type="PROSITE" id="PS50977">
    <property type="entry name" value="HTH_TETR_2"/>
    <property type="match status" value="1"/>
</dbReference>
<dbReference type="PANTHER" id="PTHR47506:SF7">
    <property type="entry name" value="TRANSCRIPTIONAL REGULATORY PROTEIN"/>
    <property type="match status" value="1"/>
</dbReference>